<dbReference type="EMBL" id="LLYB01000108">
    <property type="protein sequence ID" value="KRR18290.1"/>
    <property type="molecule type" value="Genomic_DNA"/>
</dbReference>
<dbReference type="AlphaFoldDB" id="A0A0R3MD71"/>
<dbReference type="RefSeq" id="WP_057861646.1">
    <property type="nucleotide sequence ID" value="NZ_LLYB01000108.1"/>
</dbReference>
<evidence type="ECO:0000313" key="1">
    <source>
        <dbReference type="EMBL" id="KRR18290.1"/>
    </source>
</evidence>
<sequence length="68" mass="7854">MPCKAFMTAYELEDMIVEQASSLRGPWPERMTLFVFDDAYGWSASVSRPEFDDDLRYRATALNIVTQL</sequence>
<dbReference type="Proteomes" id="UP000051660">
    <property type="component" value="Unassembled WGS sequence"/>
</dbReference>
<gene>
    <name evidence="1" type="ORF">CQ14_40195</name>
</gene>
<protein>
    <submittedName>
        <fullName evidence="1">Uncharacterized protein</fullName>
    </submittedName>
</protein>
<reference evidence="1 2" key="1">
    <citation type="submission" date="2014-03" db="EMBL/GenBank/DDBJ databases">
        <title>Bradyrhizobium valentinum sp. nov., isolated from effective nodules of Lupinus mariae-josephae, a lupine endemic of basic-lime soils in Eastern Spain.</title>
        <authorList>
            <person name="Duran D."/>
            <person name="Rey L."/>
            <person name="Navarro A."/>
            <person name="Busquets A."/>
            <person name="Imperial J."/>
            <person name="Ruiz-Argueso T."/>
        </authorList>
    </citation>
    <scope>NUCLEOTIDE SEQUENCE [LARGE SCALE GENOMIC DNA]</scope>
    <source>
        <strain evidence="1 2">CCBAU 23086</strain>
    </source>
</reference>
<proteinExistence type="predicted"/>
<organism evidence="1 2">
    <name type="scientific">Bradyrhizobium lablabi</name>
    <dbReference type="NCBI Taxonomy" id="722472"/>
    <lineage>
        <taxon>Bacteria</taxon>
        <taxon>Pseudomonadati</taxon>
        <taxon>Pseudomonadota</taxon>
        <taxon>Alphaproteobacteria</taxon>
        <taxon>Hyphomicrobiales</taxon>
        <taxon>Nitrobacteraceae</taxon>
        <taxon>Bradyrhizobium</taxon>
    </lineage>
</organism>
<dbReference type="OrthoDB" id="8241562at2"/>
<name>A0A0R3MD71_9BRAD</name>
<evidence type="ECO:0000313" key="2">
    <source>
        <dbReference type="Proteomes" id="UP000051660"/>
    </source>
</evidence>
<comment type="caution">
    <text evidence="1">The sequence shown here is derived from an EMBL/GenBank/DDBJ whole genome shotgun (WGS) entry which is preliminary data.</text>
</comment>
<accession>A0A0R3MD71</accession>